<evidence type="ECO:0008006" key="7">
    <source>
        <dbReference type="Google" id="ProtNLM"/>
    </source>
</evidence>
<evidence type="ECO:0000256" key="1">
    <source>
        <dbReference type="ARBA" id="ARBA00004496"/>
    </source>
</evidence>
<dbReference type="InterPro" id="IPR008978">
    <property type="entry name" value="HSP20-like_chaperone"/>
</dbReference>
<evidence type="ECO:0000313" key="5">
    <source>
        <dbReference type="EMBL" id="GFH16862.1"/>
    </source>
</evidence>
<proteinExistence type="predicted"/>
<keyword evidence="6" id="KW-1185">Reference proteome</keyword>
<dbReference type="AlphaFoldDB" id="A0A699ZM46"/>
<dbReference type="CDD" id="cd00063">
    <property type="entry name" value="FN3"/>
    <property type="match status" value="1"/>
</dbReference>
<dbReference type="GO" id="GO:0006457">
    <property type="term" value="P:protein folding"/>
    <property type="evidence" value="ECO:0007669"/>
    <property type="project" value="TreeGrafter"/>
</dbReference>
<evidence type="ECO:0000313" key="6">
    <source>
        <dbReference type="Proteomes" id="UP000485058"/>
    </source>
</evidence>
<dbReference type="InterPro" id="IPR003961">
    <property type="entry name" value="FN3_dom"/>
</dbReference>
<dbReference type="PANTHER" id="PTHR12356:SF3">
    <property type="entry name" value="NUCLEAR MIGRATION PROTEIN NUDC"/>
    <property type="match status" value="1"/>
</dbReference>
<dbReference type="EMBL" id="BLLF01001061">
    <property type="protein sequence ID" value="GFH16862.1"/>
    <property type="molecule type" value="Genomic_DNA"/>
</dbReference>
<sequence length="300" mass="34169">MAIAIRKTIRKTLNKARKQWREFIEFVLDLIYFTFHGIKETLYKKTLPVTNKYLSRVPKPPIATAKDVRANRIRLNIESSFSSPFNIERFEVEWTVEDSDIWVSVGANDLQQRTVARLKPDCDYKFRVRAINALGVSGWSEVVHARTKIDPKNGGGHAEGYTWEQTPSDITLMFELPPGTSKRDVRLALRQDWIRVELAPAASPAKVLLEGELYGKVKGFQAGSFWELVKEGGKLMLILTLEKLTKSVAPKFDYWRAIIPGQHEIDTHKISSEEAGTGLQMLQPGQYDPDQLRHMGLKGF</sequence>
<comment type="caution">
    <text evidence="5">The sequence shown here is derived from an EMBL/GenBank/DDBJ whole genome shotgun (WGS) entry which is preliminary data.</text>
</comment>
<dbReference type="SUPFAM" id="SSF49265">
    <property type="entry name" value="Fibronectin type III"/>
    <property type="match status" value="1"/>
</dbReference>
<feature type="domain" description="Fibronectin type-III" evidence="3">
    <location>
        <begin position="57"/>
        <end position="150"/>
    </location>
</feature>
<dbReference type="GO" id="GO:0005737">
    <property type="term" value="C:cytoplasm"/>
    <property type="evidence" value="ECO:0007669"/>
    <property type="project" value="UniProtKB-SubCell"/>
</dbReference>
<dbReference type="SMART" id="SM00060">
    <property type="entry name" value="FN3"/>
    <property type="match status" value="1"/>
</dbReference>
<evidence type="ECO:0000259" key="3">
    <source>
        <dbReference type="PROSITE" id="PS50853"/>
    </source>
</evidence>
<name>A0A699ZM46_HAELA</name>
<evidence type="ECO:0000256" key="2">
    <source>
        <dbReference type="ARBA" id="ARBA00022490"/>
    </source>
</evidence>
<dbReference type="GO" id="GO:0051082">
    <property type="term" value="F:unfolded protein binding"/>
    <property type="evidence" value="ECO:0007669"/>
    <property type="project" value="TreeGrafter"/>
</dbReference>
<organism evidence="5 6">
    <name type="scientific">Haematococcus lacustris</name>
    <name type="common">Green alga</name>
    <name type="synonym">Haematococcus pluvialis</name>
    <dbReference type="NCBI Taxonomy" id="44745"/>
    <lineage>
        <taxon>Eukaryota</taxon>
        <taxon>Viridiplantae</taxon>
        <taxon>Chlorophyta</taxon>
        <taxon>core chlorophytes</taxon>
        <taxon>Chlorophyceae</taxon>
        <taxon>CS clade</taxon>
        <taxon>Chlamydomonadales</taxon>
        <taxon>Haematococcaceae</taxon>
        <taxon>Haematococcus</taxon>
    </lineage>
</organism>
<gene>
    <name evidence="5" type="ORF">HaLaN_13372</name>
</gene>
<dbReference type="PANTHER" id="PTHR12356">
    <property type="entry name" value="NUCLEAR MOVEMENT PROTEIN NUDC"/>
    <property type="match status" value="1"/>
</dbReference>
<dbReference type="PROSITE" id="PS50853">
    <property type="entry name" value="FN3"/>
    <property type="match status" value="1"/>
</dbReference>
<accession>A0A699ZM46</accession>
<dbReference type="InterPro" id="IPR007052">
    <property type="entry name" value="CS_dom"/>
</dbReference>
<evidence type="ECO:0000259" key="4">
    <source>
        <dbReference type="PROSITE" id="PS51203"/>
    </source>
</evidence>
<dbReference type="InterPro" id="IPR013783">
    <property type="entry name" value="Ig-like_fold"/>
</dbReference>
<keyword evidence="2" id="KW-0963">Cytoplasm</keyword>
<dbReference type="Proteomes" id="UP000485058">
    <property type="component" value="Unassembled WGS sequence"/>
</dbReference>
<dbReference type="Gene3D" id="2.60.40.10">
    <property type="entry name" value="Immunoglobulins"/>
    <property type="match status" value="1"/>
</dbReference>
<reference evidence="5 6" key="1">
    <citation type="submission" date="2020-02" db="EMBL/GenBank/DDBJ databases">
        <title>Draft genome sequence of Haematococcus lacustris strain NIES-144.</title>
        <authorList>
            <person name="Morimoto D."/>
            <person name="Nakagawa S."/>
            <person name="Yoshida T."/>
            <person name="Sawayama S."/>
        </authorList>
    </citation>
    <scope>NUCLEOTIDE SEQUENCE [LARGE SCALE GENOMIC DNA]</scope>
    <source>
        <strain evidence="5 6">NIES-144</strain>
    </source>
</reference>
<protein>
    <recommendedName>
        <fullName evidence="7">Fibronectin type-III domain-containing protein</fullName>
    </recommendedName>
</protein>
<comment type="subcellular location">
    <subcellularLocation>
        <location evidence="1">Cytoplasm</location>
    </subcellularLocation>
</comment>
<dbReference type="SUPFAM" id="SSF49764">
    <property type="entry name" value="HSP20-like chaperones"/>
    <property type="match status" value="1"/>
</dbReference>
<dbReference type="PROSITE" id="PS51203">
    <property type="entry name" value="CS"/>
    <property type="match status" value="1"/>
</dbReference>
<dbReference type="InterPro" id="IPR036116">
    <property type="entry name" value="FN3_sf"/>
</dbReference>
<dbReference type="Gene3D" id="2.60.40.790">
    <property type="match status" value="1"/>
</dbReference>
<dbReference type="Pfam" id="PF04969">
    <property type="entry name" value="CS"/>
    <property type="match status" value="1"/>
</dbReference>
<feature type="domain" description="CS" evidence="4">
    <location>
        <begin position="156"/>
        <end position="259"/>
    </location>
</feature>
<dbReference type="CDD" id="cd06467">
    <property type="entry name" value="p23_NUDC_like"/>
    <property type="match status" value="1"/>
</dbReference>
<dbReference type="Pfam" id="PF00041">
    <property type="entry name" value="fn3"/>
    <property type="match status" value="1"/>
</dbReference>
<dbReference type="InterPro" id="IPR037898">
    <property type="entry name" value="NudC_fam"/>
</dbReference>